<dbReference type="GO" id="GO:0007264">
    <property type="term" value="P:small GTPase-mediated signal transduction"/>
    <property type="evidence" value="ECO:0007669"/>
    <property type="project" value="InterPro"/>
</dbReference>
<feature type="compositionally biased region" description="Polar residues" evidence="1">
    <location>
        <begin position="347"/>
        <end position="370"/>
    </location>
</feature>
<dbReference type="SMART" id="SM00324">
    <property type="entry name" value="RhoGAP"/>
    <property type="match status" value="1"/>
</dbReference>
<dbReference type="AlphaFoldDB" id="A0AAN6XZN3"/>
<dbReference type="SUPFAM" id="SSF48350">
    <property type="entry name" value="GTPase activation domain, GAP"/>
    <property type="match status" value="1"/>
</dbReference>
<dbReference type="PROSITE" id="PS50238">
    <property type="entry name" value="RHOGAP"/>
    <property type="match status" value="1"/>
</dbReference>
<feature type="domain" description="Rho-GAP" evidence="2">
    <location>
        <begin position="411"/>
        <end position="618"/>
    </location>
</feature>
<dbReference type="Pfam" id="PF00620">
    <property type="entry name" value="RhoGAP"/>
    <property type="match status" value="1"/>
</dbReference>
<reference evidence="3" key="2">
    <citation type="submission" date="2023-05" db="EMBL/GenBank/DDBJ databases">
        <authorList>
            <consortium name="Lawrence Berkeley National Laboratory"/>
            <person name="Steindorff A."/>
            <person name="Hensen N."/>
            <person name="Bonometti L."/>
            <person name="Westerberg I."/>
            <person name="Brannstrom I.O."/>
            <person name="Guillou S."/>
            <person name="Cros-Aarteil S."/>
            <person name="Calhoun S."/>
            <person name="Haridas S."/>
            <person name="Kuo A."/>
            <person name="Mondo S."/>
            <person name="Pangilinan J."/>
            <person name="Riley R."/>
            <person name="Labutti K."/>
            <person name="Andreopoulos B."/>
            <person name="Lipzen A."/>
            <person name="Chen C."/>
            <person name="Yanf M."/>
            <person name="Daum C."/>
            <person name="Ng V."/>
            <person name="Clum A."/>
            <person name="Ohm R."/>
            <person name="Martin F."/>
            <person name="Silar P."/>
            <person name="Natvig D."/>
            <person name="Lalanne C."/>
            <person name="Gautier V."/>
            <person name="Ament-Velasquez S.L."/>
            <person name="Kruys A."/>
            <person name="Hutchinson M.I."/>
            <person name="Powell A.J."/>
            <person name="Barry K."/>
            <person name="Miller A.N."/>
            <person name="Grigoriev I.V."/>
            <person name="Debuchy R."/>
            <person name="Gladieux P."/>
            <person name="Thoren M.H."/>
            <person name="Johannesson H."/>
        </authorList>
    </citation>
    <scope>NUCLEOTIDE SEQUENCE</scope>
    <source>
        <strain evidence="3">PSN293</strain>
    </source>
</reference>
<dbReference type="Proteomes" id="UP001301769">
    <property type="component" value="Unassembled WGS sequence"/>
</dbReference>
<evidence type="ECO:0000313" key="3">
    <source>
        <dbReference type="EMBL" id="KAK4208535.1"/>
    </source>
</evidence>
<feature type="region of interest" description="Disordered" evidence="1">
    <location>
        <begin position="339"/>
        <end position="381"/>
    </location>
</feature>
<feature type="region of interest" description="Disordered" evidence="1">
    <location>
        <begin position="201"/>
        <end position="241"/>
    </location>
</feature>
<dbReference type="Gene3D" id="1.10.555.10">
    <property type="entry name" value="Rho GTPase activation protein"/>
    <property type="match status" value="1"/>
</dbReference>
<feature type="region of interest" description="Disordered" evidence="1">
    <location>
        <begin position="86"/>
        <end position="109"/>
    </location>
</feature>
<evidence type="ECO:0000313" key="4">
    <source>
        <dbReference type="Proteomes" id="UP001301769"/>
    </source>
</evidence>
<evidence type="ECO:0000259" key="2">
    <source>
        <dbReference type="PROSITE" id="PS50238"/>
    </source>
</evidence>
<comment type="caution">
    <text evidence="3">The sequence shown here is derived from an EMBL/GenBank/DDBJ whole genome shotgun (WGS) entry which is preliminary data.</text>
</comment>
<keyword evidence="4" id="KW-1185">Reference proteome</keyword>
<gene>
    <name evidence="3" type="ORF">QBC37DRAFT_70318</name>
</gene>
<feature type="region of interest" description="Disordered" evidence="1">
    <location>
        <begin position="27"/>
        <end position="46"/>
    </location>
</feature>
<sequence length="654" mass="71115">MDGSMGGHGTADGAPFDNQLSAALSNKYKSASDPVSHPFHRHPRDEFCSTKPGLGLRNGYMTALIDFAEGEVRGLVDDDVDADSDDASDTFNSHRHHHDKGNKRNSKTMHMPTEARGAVMSVPGTTTGAGTVLVPAYGEAQFSSRITQIPYDLPELLPDKETTSTATSLTSPPTPILVDDIFRPLSSLSILDLKLILSSPPPNQSAAGGTASGPSPAPTISKTADSGKHASSRRFSFEGSDQIDVTKARHTLAHSPSASRSLASAYGAPSLRTRTAGSSDEPPTSQVWGAFSRLRNSVRSSRLMTADEDFGGFIERRSLTPHTLVAPTTTYHHNESTIFEKPLPHRPSTSSSIGGVTDTVTISSSSQSTRDPGRGSLESGWRFGRRRKPKAMGDPFGVDLLKSIEIAPARIRISHNGRSNSHRKFPLSIHKCCEFIKESGTKDPSLFSSPGNAFHLDALRRIFTTAPDYGESFTFDGTDYTIQDAARIILIYLTELPKPLIPRSVLKSWILLARQHGAIEPPCPMRIETGLDFWTEALNRLPLVNRNLVKNLLGLFAQILTKRTAEGEIEVGDANARQMASAVARAMFHTDDVNRTSKTAVHPTLALAFMIKKRGEYIGVLEKEKAKSKRRDSNMFLPTTEEILQWKAPPSAGK</sequence>
<accession>A0AAN6XZN3</accession>
<dbReference type="PANTHER" id="PTHR12783:SF5">
    <property type="entry name" value="RALA-BINDING PROTEIN 1"/>
    <property type="match status" value="1"/>
</dbReference>
<feature type="compositionally biased region" description="Basic residues" evidence="1">
    <location>
        <begin position="93"/>
        <end position="107"/>
    </location>
</feature>
<dbReference type="InterPro" id="IPR000198">
    <property type="entry name" value="RhoGAP_dom"/>
</dbReference>
<organism evidence="3 4">
    <name type="scientific">Rhypophila decipiens</name>
    <dbReference type="NCBI Taxonomy" id="261697"/>
    <lineage>
        <taxon>Eukaryota</taxon>
        <taxon>Fungi</taxon>
        <taxon>Dikarya</taxon>
        <taxon>Ascomycota</taxon>
        <taxon>Pezizomycotina</taxon>
        <taxon>Sordariomycetes</taxon>
        <taxon>Sordariomycetidae</taxon>
        <taxon>Sordariales</taxon>
        <taxon>Naviculisporaceae</taxon>
        <taxon>Rhypophila</taxon>
    </lineage>
</organism>
<reference evidence="3" key="1">
    <citation type="journal article" date="2023" name="Mol. Phylogenet. Evol.">
        <title>Genome-scale phylogeny and comparative genomics of the fungal order Sordariales.</title>
        <authorList>
            <person name="Hensen N."/>
            <person name="Bonometti L."/>
            <person name="Westerberg I."/>
            <person name="Brannstrom I.O."/>
            <person name="Guillou S."/>
            <person name="Cros-Aarteil S."/>
            <person name="Calhoun S."/>
            <person name="Haridas S."/>
            <person name="Kuo A."/>
            <person name="Mondo S."/>
            <person name="Pangilinan J."/>
            <person name="Riley R."/>
            <person name="LaButti K."/>
            <person name="Andreopoulos B."/>
            <person name="Lipzen A."/>
            <person name="Chen C."/>
            <person name="Yan M."/>
            <person name="Daum C."/>
            <person name="Ng V."/>
            <person name="Clum A."/>
            <person name="Steindorff A."/>
            <person name="Ohm R.A."/>
            <person name="Martin F."/>
            <person name="Silar P."/>
            <person name="Natvig D.O."/>
            <person name="Lalanne C."/>
            <person name="Gautier V."/>
            <person name="Ament-Velasquez S.L."/>
            <person name="Kruys A."/>
            <person name="Hutchinson M.I."/>
            <person name="Powell A.J."/>
            <person name="Barry K."/>
            <person name="Miller A.N."/>
            <person name="Grigoriev I.V."/>
            <person name="Debuchy R."/>
            <person name="Gladieux P."/>
            <person name="Hiltunen Thoren M."/>
            <person name="Johannesson H."/>
        </authorList>
    </citation>
    <scope>NUCLEOTIDE SEQUENCE</scope>
    <source>
        <strain evidence="3">PSN293</strain>
    </source>
</reference>
<dbReference type="InterPro" id="IPR039767">
    <property type="entry name" value="RALBP1"/>
</dbReference>
<dbReference type="GO" id="GO:0031267">
    <property type="term" value="F:small GTPase binding"/>
    <property type="evidence" value="ECO:0007669"/>
    <property type="project" value="InterPro"/>
</dbReference>
<dbReference type="InterPro" id="IPR008936">
    <property type="entry name" value="Rho_GTPase_activation_prot"/>
</dbReference>
<dbReference type="PANTHER" id="PTHR12783">
    <property type="entry name" value="RALA BINDING PROTEIN 1 RALBP1"/>
    <property type="match status" value="1"/>
</dbReference>
<feature type="compositionally biased region" description="Low complexity" evidence="1">
    <location>
        <begin position="205"/>
        <end position="214"/>
    </location>
</feature>
<protein>
    <submittedName>
        <fullName evidence="3">Rho GTPase activation protein</fullName>
    </submittedName>
</protein>
<name>A0AAN6XZN3_9PEZI</name>
<proteinExistence type="predicted"/>
<evidence type="ECO:0000256" key="1">
    <source>
        <dbReference type="SAM" id="MobiDB-lite"/>
    </source>
</evidence>
<dbReference type="GO" id="GO:0005096">
    <property type="term" value="F:GTPase activator activity"/>
    <property type="evidence" value="ECO:0007669"/>
    <property type="project" value="InterPro"/>
</dbReference>
<dbReference type="EMBL" id="MU858239">
    <property type="protein sequence ID" value="KAK4208535.1"/>
    <property type="molecule type" value="Genomic_DNA"/>
</dbReference>